<dbReference type="InterPro" id="IPR011991">
    <property type="entry name" value="ArsR-like_HTH"/>
</dbReference>
<dbReference type="NCBIfam" id="NF033788">
    <property type="entry name" value="HTH_metalloreg"/>
    <property type="match status" value="1"/>
</dbReference>
<evidence type="ECO:0000256" key="1">
    <source>
        <dbReference type="ARBA" id="ARBA00023015"/>
    </source>
</evidence>
<organism evidence="5 6">
    <name type="scientific">Leeia speluncae</name>
    <dbReference type="NCBI Taxonomy" id="2884804"/>
    <lineage>
        <taxon>Bacteria</taxon>
        <taxon>Pseudomonadati</taxon>
        <taxon>Pseudomonadota</taxon>
        <taxon>Betaproteobacteria</taxon>
        <taxon>Neisseriales</taxon>
        <taxon>Leeiaceae</taxon>
        <taxon>Leeia</taxon>
    </lineage>
</organism>
<dbReference type="SMART" id="SM00418">
    <property type="entry name" value="HTH_ARSR"/>
    <property type="match status" value="1"/>
</dbReference>
<evidence type="ECO:0000313" key="5">
    <source>
        <dbReference type="EMBL" id="MCB6184542.1"/>
    </source>
</evidence>
<dbReference type="EMBL" id="JAJBZT010000007">
    <property type="protein sequence ID" value="MCB6184542.1"/>
    <property type="molecule type" value="Genomic_DNA"/>
</dbReference>
<dbReference type="Proteomes" id="UP001165395">
    <property type="component" value="Unassembled WGS sequence"/>
</dbReference>
<dbReference type="CDD" id="cd00090">
    <property type="entry name" value="HTH_ARSR"/>
    <property type="match status" value="1"/>
</dbReference>
<name>A0ABS8D8U2_9NEIS</name>
<dbReference type="Pfam" id="PF12840">
    <property type="entry name" value="HTH_20"/>
    <property type="match status" value="1"/>
</dbReference>
<dbReference type="InterPro" id="IPR001845">
    <property type="entry name" value="HTH_ArsR_DNA-bd_dom"/>
</dbReference>
<evidence type="ECO:0000256" key="3">
    <source>
        <dbReference type="ARBA" id="ARBA00023163"/>
    </source>
</evidence>
<keyword evidence="2" id="KW-0238">DNA-binding</keyword>
<dbReference type="PANTHER" id="PTHR43132:SF2">
    <property type="entry name" value="ARSENICAL RESISTANCE OPERON REPRESSOR ARSR-RELATED"/>
    <property type="match status" value="1"/>
</dbReference>
<gene>
    <name evidence="5" type="ORF">LIN78_13415</name>
</gene>
<dbReference type="PROSITE" id="PS50987">
    <property type="entry name" value="HTH_ARSR_2"/>
    <property type="match status" value="1"/>
</dbReference>
<sequence length="114" mass="12393">MEQRTATQIFESLSSGIRLDVFRLLVSFAPNGLVAGEIANQLDLPATNLSFHLKSLTQAGLVSVEQEGRFLRYRANLALMQSVISYLTEACCSNSSETSTTESSACCETSFSKC</sequence>
<dbReference type="PANTHER" id="PTHR43132">
    <property type="entry name" value="ARSENICAL RESISTANCE OPERON REPRESSOR ARSR-RELATED"/>
    <property type="match status" value="1"/>
</dbReference>
<evidence type="ECO:0000259" key="4">
    <source>
        <dbReference type="PROSITE" id="PS50987"/>
    </source>
</evidence>
<protein>
    <submittedName>
        <fullName evidence="5">Helix-turn-helix domain-containing protein</fullName>
    </submittedName>
</protein>
<feature type="domain" description="HTH arsR-type" evidence="4">
    <location>
        <begin position="1"/>
        <end position="95"/>
    </location>
</feature>
<evidence type="ECO:0000313" key="6">
    <source>
        <dbReference type="Proteomes" id="UP001165395"/>
    </source>
</evidence>
<dbReference type="InterPro" id="IPR051011">
    <property type="entry name" value="Metal_resp_trans_reg"/>
</dbReference>
<accession>A0ABS8D8U2</accession>
<dbReference type="InterPro" id="IPR036390">
    <property type="entry name" value="WH_DNA-bd_sf"/>
</dbReference>
<dbReference type="InterPro" id="IPR036388">
    <property type="entry name" value="WH-like_DNA-bd_sf"/>
</dbReference>
<keyword evidence="1" id="KW-0805">Transcription regulation</keyword>
<dbReference type="SUPFAM" id="SSF46785">
    <property type="entry name" value="Winged helix' DNA-binding domain"/>
    <property type="match status" value="1"/>
</dbReference>
<proteinExistence type="predicted"/>
<keyword evidence="3" id="KW-0804">Transcription</keyword>
<evidence type="ECO:0000256" key="2">
    <source>
        <dbReference type="ARBA" id="ARBA00023125"/>
    </source>
</evidence>
<keyword evidence="6" id="KW-1185">Reference proteome</keyword>
<reference evidence="5" key="1">
    <citation type="submission" date="2021-10" db="EMBL/GenBank/DDBJ databases">
        <title>The complete genome sequence of Leeia sp. TBRC 13508.</title>
        <authorList>
            <person name="Charoenyingcharoen P."/>
            <person name="Yukphan P."/>
        </authorList>
    </citation>
    <scope>NUCLEOTIDE SEQUENCE</scope>
    <source>
        <strain evidence="5">TBRC 13508</strain>
    </source>
</reference>
<dbReference type="PRINTS" id="PR00778">
    <property type="entry name" value="HTHARSR"/>
</dbReference>
<comment type="caution">
    <text evidence="5">The sequence shown here is derived from an EMBL/GenBank/DDBJ whole genome shotgun (WGS) entry which is preliminary data.</text>
</comment>
<dbReference type="Gene3D" id="1.10.10.10">
    <property type="entry name" value="Winged helix-like DNA-binding domain superfamily/Winged helix DNA-binding domain"/>
    <property type="match status" value="1"/>
</dbReference>